<comment type="subcellular location">
    <subcellularLocation>
        <location evidence="4">Cytoplasm</location>
    </subcellularLocation>
</comment>
<evidence type="ECO:0000313" key="5">
    <source>
        <dbReference type="EMBL" id="QNP45493.1"/>
    </source>
</evidence>
<dbReference type="EC" id="3.6.1.9" evidence="4"/>
<reference evidence="5 6" key="1">
    <citation type="submission" date="2020-08" db="EMBL/GenBank/DDBJ databases">
        <title>Genome sequence of Sphingomonas sediminicola KACC 15039T.</title>
        <authorList>
            <person name="Hyun D.-W."/>
            <person name="Bae J.-W."/>
        </authorList>
    </citation>
    <scope>NUCLEOTIDE SEQUENCE [LARGE SCALE GENOMIC DNA]</scope>
    <source>
        <strain evidence="5 6">KACC 15039</strain>
    </source>
</reference>
<dbReference type="InterPro" id="IPR029001">
    <property type="entry name" value="ITPase-like_fam"/>
</dbReference>
<dbReference type="PANTHER" id="PTHR43213">
    <property type="entry name" value="BIFUNCTIONAL DTTP/UTP PYROPHOSPHATASE/METHYLTRANSFERASE PROTEIN-RELATED"/>
    <property type="match status" value="1"/>
</dbReference>
<dbReference type="HAMAP" id="MF_00528">
    <property type="entry name" value="Maf"/>
    <property type="match status" value="1"/>
</dbReference>
<evidence type="ECO:0000256" key="2">
    <source>
        <dbReference type="ARBA" id="ARBA00022801"/>
    </source>
</evidence>
<gene>
    <name evidence="5" type="primary">maf</name>
    <name evidence="5" type="ORF">H9L14_13125</name>
</gene>
<feature type="active site" description="Proton acceptor" evidence="4">
    <location>
        <position position="69"/>
    </location>
</feature>
<dbReference type="CDD" id="cd00555">
    <property type="entry name" value="Maf"/>
    <property type="match status" value="1"/>
</dbReference>
<comment type="cofactor">
    <cofactor evidence="1 4">
        <name>a divalent metal cation</name>
        <dbReference type="ChEBI" id="CHEBI:60240"/>
    </cofactor>
</comment>
<evidence type="ECO:0000256" key="3">
    <source>
        <dbReference type="ARBA" id="ARBA00023080"/>
    </source>
</evidence>
<dbReference type="InterPro" id="IPR003697">
    <property type="entry name" value="Maf-like"/>
</dbReference>
<name>A0ABX6T8D1_9SPHN</name>
<keyword evidence="3 4" id="KW-0546">Nucleotide metabolism</keyword>
<accession>A0ABX6T8D1</accession>
<evidence type="ECO:0000256" key="1">
    <source>
        <dbReference type="ARBA" id="ARBA00001968"/>
    </source>
</evidence>
<comment type="caution">
    <text evidence="4">Lacks conserved residue(s) required for the propagation of feature annotation.</text>
</comment>
<sequence>MLILASGSSIRRKMLEDAGVEFDVVRPEVDEAALKAGMDDGETIALELAKAKAASVSSNRPGDWVIGSDSVVRVDERLFDKPRSREEAADHLRLFSGKPMQLYSAVALARGGSIEWSDVGRAELHVRDLSEDFIQSYLDAEWPEVGNCVGVFRIEGRGIQLFDRIIGGHFTIMGMPLIPVLKALRKREILAR</sequence>
<comment type="similarity">
    <text evidence="4">Belongs to the Maf family.</text>
</comment>
<proteinExistence type="inferred from homology"/>
<dbReference type="Pfam" id="PF02545">
    <property type="entry name" value="Maf"/>
    <property type="match status" value="1"/>
</dbReference>
<keyword evidence="4" id="KW-0963">Cytoplasm</keyword>
<comment type="catalytic activity">
    <reaction evidence="4">
        <text>a 2'-deoxyribonucleoside 5'-triphosphate + H2O = a 2'-deoxyribonucleoside 5'-phosphate + diphosphate + H(+)</text>
        <dbReference type="Rhea" id="RHEA:44644"/>
        <dbReference type="ChEBI" id="CHEBI:15377"/>
        <dbReference type="ChEBI" id="CHEBI:15378"/>
        <dbReference type="ChEBI" id="CHEBI:33019"/>
        <dbReference type="ChEBI" id="CHEBI:61560"/>
        <dbReference type="ChEBI" id="CHEBI:65317"/>
        <dbReference type="EC" id="3.6.1.9"/>
    </reaction>
</comment>
<evidence type="ECO:0000256" key="4">
    <source>
        <dbReference type="HAMAP-Rule" id="MF_00528"/>
    </source>
</evidence>
<dbReference type="EMBL" id="CP060782">
    <property type="protein sequence ID" value="QNP45493.1"/>
    <property type="molecule type" value="Genomic_DNA"/>
</dbReference>
<evidence type="ECO:0000313" key="6">
    <source>
        <dbReference type="Proteomes" id="UP000516105"/>
    </source>
</evidence>
<organism evidence="5 6">
    <name type="scientific">Sphingomonas sediminicola</name>
    <dbReference type="NCBI Taxonomy" id="386874"/>
    <lineage>
        <taxon>Bacteria</taxon>
        <taxon>Pseudomonadati</taxon>
        <taxon>Pseudomonadota</taxon>
        <taxon>Alphaproteobacteria</taxon>
        <taxon>Sphingomonadales</taxon>
        <taxon>Sphingomonadaceae</taxon>
        <taxon>Sphingomonas</taxon>
    </lineage>
</organism>
<keyword evidence="2 4" id="KW-0378">Hydrolase</keyword>
<comment type="function">
    <text evidence="4">Nucleoside triphosphate pyrophosphatase. May have a dual role in cell division arrest and in preventing the incorporation of modified nucleotides into cellular nucleic acids.</text>
</comment>
<dbReference type="Proteomes" id="UP000516105">
    <property type="component" value="Chromosome"/>
</dbReference>
<protein>
    <recommendedName>
        <fullName evidence="4">Nucleoside triphosphate pyrophosphatase</fullName>
        <ecNumber evidence="4">3.6.1.9</ecNumber>
    </recommendedName>
    <alternativeName>
        <fullName evidence="4">Nucleotide pyrophosphatase</fullName>
        <shortName evidence="4">Nucleotide PPase</shortName>
    </alternativeName>
</protein>
<dbReference type="PANTHER" id="PTHR43213:SF5">
    <property type="entry name" value="BIFUNCTIONAL DTTP_UTP PYROPHOSPHATASE_METHYLTRANSFERASE PROTEIN-RELATED"/>
    <property type="match status" value="1"/>
</dbReference>
<keyword evidence="6" id="KW-1185">Reference proteome</keyword>
<dbReference type="NCBIfam" id="TIGR00172">
    <property type="entry name" value="maf"/>
    <property type="match status" value="1"/>
</dbReference>
<dbReference type="RefSeq" id="WP_187708449.1">
    <property type="nucleotide sequence ID" value="NZ_CP060782.1"/>
</dbReference>
<dbReference type="Gene3D" id="3.90.950.10">
    <property type="match status" value="1"/>
</dbReference>
<dbReference type="SUPFAM" id="SSF52972">
    <property type="entry name" value="ITPase-like"/>
    <property type="match status" value="1"/>
</dbReference>
<comment type="catalytic activity">
    <reaction evidence="4">
        <text>a ribonucleoside 5'-triphosphate + H2O = a ribonucleoside 5'-phosphate + diphosphate + H(+)</text>
        <dbReference type="Rhea" id="RHEA:23996"/>
        <dbReference type="ChEBI" id="CHEBI:15377"/>
        <dbReference type="ChEBI" id="CHEBI:15378"/>
        <dbReference type="ChEBI" id="CHEBI:33019"/>
        <dbReference type="ChEBI" id="CHEBI:58043"/>
        <dbReference type="ChEBI" id="CHEBI:61557"/>
        <dbReference type="EC" id="3.6.1.9"/>
    </reaction>
</comment>
<dbReference type="PIRSF" id="PIRSF006305">
    <property type="entry name" value="Maf"/>
    <property type="match status" value="1"/>
</dbReference>